<evidence type="ECO:0000256" key="3">
    <source>
        <dbReference type="ARBA" id="ARBA00022989"/>
    </source>
</evidence>
<dbReference type="PANTHER" id="PTHR15407">
    <property type="entry name" value="FUKUTIN-RELATED"/>
    <property type="match status" value="1"/>
</dbReference>
<dbReference type="Gene3D" id="3.40.50.11660">
    <property type="entry name" value="Glycosyl transferase family 10, C-terminal domain"/>
    <property type="match status" value="1"/>
</dbReference>
<proteinExistence type="inferred from homology"/>
<organism evidence="7 8">
    <name type="scientific">Mesorhabditis spiculigera</name>
    <dbReference type="NCBI Taxonomy" id="96644"/>
    <lineage>
        <taxon>Eukaryota</taxon>
        <taxon>Metazoa</taxon>
        <taxon>Ecdysozoa</taxon>
        <taxon>Nematoda</taxon>
        <taxon>Chromadorea</taxon>
        <taxon>Rhabditida</taxon>
        <taxon>Rhabditina</taxon>
        <taxon>Rhabditomorpha</taxon>
        <taxon>Rhabditoidea</taxon>
        <taxon>Rhabditidae</taxon>
        <taxon>Mesorhabditinae</taxon>
        <taxon>Mesorhabditis</taxon>
    </lineage>
</organism>
<dbReference type="SUPFAM" id="SSF56436">
    <property type="entry name" value="C-type lectin-like"/>
    <property type="match status" value="1"/>
</dbReference>
<dbReference type="EMBL" id="CATQJA010001163">
    <property type="protein sequence ID" value="CAJ0566090.1"/>
    <property type="molecule type" value="Genomic_DNA"/>
</dbReference>
<dbReference type="PANTHER" id="PTHR15407:SF28">
    <property type="entry name" value="RIBITOL-5-PHOSPHATE TRANSFERASE FKTN"/>
    <property type="match status" value="1"/>
</dbReference>
<evidence type="ECO:0000256" key="4">
    <source>
        <dbReference type="ARBA" id="ARBA00023136"/>
    </source>
</evidence>
<dbReference type="InterPro" id="IPR016187">
    <property type="entry name" value="CTDL_fold"/>
</dbReference>
<protein>
    <recommendedName>
        <fullName evidence="5">Fucosyltransferase</fullName>
        <ecNumber evidence="5">2.4.1.-</ecNumber>
    </recommendedName>
</protein>
<dbReference type="Proteomes" id="UP001177023">
    <property type="component" value="Unassembled WGS sequence"/>
</dbReference>
<dbReference type="InterPro" id="IPR055270">
    <property type="entry name" value="Glyco_tran_10_C"/>
</dbReference>
<keyword evidence="8" id="KW-1185">Reference proteome</keyword>
<dbReference type="GO" id="GO:0016757">
    <property type="term" value="F:glycosyltransferase activity"/>
    <property type="evidence" value="ECO:0007669"/>
    <property type="project" value="UniProtKB-UniRule"/>
</dbReference>
<keyword evidence="5" id="KW-0333">Golgi apparatus</keyword>
<evidence type="ECO:0000313" key="7">
    <source>
        <dbReference type="EMBL" id="CAJ0566090.1"/>
    </source>
</evidence>
<keyword evidence="5" id="KW-0808">Transferase</keyword>
<evidence type="ECO:0000256" key="5">
    <source>
        <dbReference type="RuleBase" id="RU003832"/>
    </source>
</evidence>
<dbReference type="InterPro" id="IPR009644">
    <property type="entry name" value="FKTN/MNN4/W02B3.4-1"/>
</dbReference>
<dbReference type="InterPro" id="IPR038577">
    <property type="entry name" value="GT10-like_C_sf"/>
</dbReference>
<dbReference type="CDD" id="cd00037">
    <property type="entry name" value="CLECT"/>
    <property type="match status" value="1"/>
</dbReference>
<keyword evidence="5" id="KW-0328">Glycosyltransferase</keyword>
<accession>A0AA36CDE4</accession>
<dbReference type="Gene3D" id="3.10.100.10">
    <property type="entry name" value="Mannose-Binding Protein A, subunit A"/>
    <property type="match status" value="1"/>
</dbReference>
<dbReference type="EC" id="2.4.1.-" evidence="5"/>
<evidence type="ECO:0000313" key="8">
    <source>
        <dbReference type="Proteomes" id="UP001177023"/>
    </source>
</evidence>
<dbReference type="GO" id="GO:0032580">
    <property type="term" value="C:Golgi cisterna membrane"/>
    <property type="evidence" value="ECO:0007669"/>
    <property type="project" value="UniProtKB-SubCell"/>
</dbReference>
<reference evidence="7" key="1">
    <citation type="submission" date="2023-06" db="EMBL/GenBank/DDBJ databases">
        <authorList>
            <person name="Delattre M."/>
        </authorList>
    </citation>
    <scope>NUCLEOTIDE SEQUENCE</scope>
    <source>
        <strain evidence="7">AF72</strain>
    </source>
</reference>
<dbReference type="InterPro" id="IPR016186">
    <property type="entry name" value="C-type_lectin-like/link_sf"/>
</dbReference>
<feature type="domain" description="Fucosyltransferase C-terminal" evidence="6">
    <location>
        <begin position="1"/>
        <end position="64"/>
    </location>
</feature>
<name>A0AA36CDE4_9BILA</name>
<keyword evidence="2 5" id="KW-0812">Transmembrane</keyword>
<sequence length="504" mass="57427">MPPSSQIFVDDFESSEEMAVFLRSLQSNKTAYMSYFKYRERYGVDEKFNVYWDALCAQLNDPNSTLRNSKKTIPGDVSETYMKCLTPHSFEKGNYTPENFANAPHHFVVAVANAKPEDLIKYKASYPYREILSYRLKPGRDFFEVFINETAHLMPISAYKKEGDVFYPVDATFHNRLWRNSKKLECLMGHPDMKGVEPKLLPKDLEWLAAFRDLCFEKAVIPFLAKRTLLGWRRQCALLPAAGGFDLNVFDEEFPDALIADEAKLATRRLRVEHTFGKRRSGTYEVHLTSMEPAARPFEILLNPMYNGNDGYNFETMITGEGDDAVLWDLEYPWFVKNFCTAALHGHIFHVPCDPYQLILANYGPNWDDIDDYKLKNARKLAHVTFTVKAGPAGCATGSTSIDGNCRKRLPELCNHKAAIAACAQLDAILPEILSAQENSAVHAMLQLEALPKESDSIRLGAVRNGQGKLDFGWTSKAPMTYKNFKDDEMDNKGDWEDCLNWDY</sequence>
<dbReference type="AlphaFoldDB" id="A0AA36CDE4"/>
<comment type="similarity">
    <text evidence="5">Belongs to the glycosyltransferase 10 family.</text>
</comment>
<evidence type="ECO:0000256" key="1">
    <source>
        <dbReference type="ARBA" id="ARBA00004167"/>
    </source>
</evidence>
<keyword evidence="3" id="KW-1133">Transmembrane helix</keyword>
<keyword evidence="4" id="KW-0472">Membrane</keyword>
<dbReference type="Pfam" id="PF00852">
    <property type="entry name" value="Glyco_transf_10"/>
    <property type="match status" value="1"/>
</dbReference>
<evidence type="ECO:0000256" key="2">
    <source>
        <dbReference type="ARBA" id="ARBA00022692"/>
    </source>
</evidence>
<feature type="non-terminal residue" evidence="7">
    <location>
        <position position="504"/>
    </location>
</feature>
<gene>
    <name evidence="7" type="ORF">MSPICULIGERA_LOCUS4706</name>
</gene>
<evidence type="ECO:0000259" key="6">
    <source>
        <dbReference type="Pfam" id="PF00852"/>
    </source>
</evidence>
<comment type="subcellular location">
    <subcellularLocation>
        <location evidence="5">Golgi apparatus</location>
        <location evidence="5">Golgi stack membrane</location>
        <topology evidence="5">Single-pass type II membrane protein</topology>
    </subcellularLocation>
    <subcellularLocation>
        <location evidence="1">Membrane</location>
        <topology evidence="1">Single-pass membrane protein</topology>
    </subcellularLocation>
</comment>
<dbReference type="SUPFAM" id="SSF53756">
    <property type="entry name" value="UDP-Glycosyltransferase/glycogen phosphorylase"/>
    <property type="match status" value="1"/>
</dbReference>
<comment type="caution">
    <text evidence="7">The sequence shown here is derived from an EMBL/GenBank/DDBJ whole genome shotgun (WGS) entry which is preliminary data.</text>
</comment>